<dbReference type="Gene3D" id="2.30.29.170">
    <property type="match status" value="3"/>
</dbReference>
<evidence type="ECO:0000259" key="8">
    <source>
        <dbReference type="PROSITE" id="PS51336"/>
    </source>
</evidence>
<evidence type="ECO:0000256" key="7">
    <source>
        <dbReference type="SAM" id="MobiDB-lite"/>
    </source>
</evidence>
<evidence type="ECO:0000256" key="6">
    <source>
        <dbReference type="ARBA" id="ARBA00023273"/>
    </source>
</evidence>
<sequence>MAPPFLPGTSINPNPAHHHPRTTRFDIMQGQRLSDPLSHKLVPAPKHTNLFVWNQETGESRSQHDLHPKLHNMDVTMGRIPSWITYDGKVLRFTAYFRQAIQESQIETHRICPVAILFYLQDGTIRITETREDNNGMQHGAILQRHRMPLSETGYAYDGDHQFLSPEHIRIRRDLTLYSRVYRVVDCDQFTRQFYLDHLNVDLEPAEPIPDDPFHLKIKAAAAAVEAGRGHDHVSAHYESVHGKQQRWQLSKCRRFLEQDGKVLRFWAVWKHAHHSSEDRHLVVHFFLADDTCEVLEIAQPNSGRDPFPSLVKRQRLGKRAVGYGIDNIGEDVAIQTTSQRDQFYTAVDFQVGNVIRVFGRDVLLLRADPFTKQYYLDTFGIELHDMVDDARENERDKRPPEPESDHVEHEDEIVTSAIKAAKSARGKIPRSVEKQLSKSVMRFKARQVSVRPEDIAREFVISFFPLDDTVSVFENPIRNSGFLAGKVMMLRNVCIYP</sequence>
<feature type="domain" description="DM10" evidence="8">
    <location>
        <begin position="87"/>
        <end position="199"/>
    </location>
</feature>
<name>A0A0H5R6L4_9EUKA</name>
<keyword evidence="3" id="KW-0963">Cytoplasm</keyword>
<evidence type="ECO:0000313" key="9">
    <source>
        <dbReference type="EMBL" id="CRZ03914.1"/>
    </source>
</evidence>
<dbReference type="PROSITE" id="PS51336">
    <property type="entry name" value="DM10"/>
    <property type="match status" value="3"/>
</dbReference>
<evidence type="ECO:0000256" key="4">
    <source>
        <dbReference type="ARBA" id="ARBA00022737"/>
    </source>
</evidence>
<evidence type="ECO:0000256" key="5">
    <source>
        <dbReference type="ARBA" id="ARBA00023212"/>
    </source>
</evidence>
<dbReference type="EMBL" id="HACM01003474">
    <property type="protein sequence ID" value="CRZ03916.1"/>
    <property type="molecule type" value="Transcribed_RNA"/>
</dbReference>
<reference evidence="9" key="1">
    <citation type="submission" date="2015-04" db="EMBL/GenBank/DDBJ databases">
        <title>The genome sequence of the plant pathogenic Rhizarian Plasmodiophora brassicae reveals insights in its biotrophic life cycle and the origin of chitin synthesis.</title>
        <authorList>
            <person name="Schwelm A."/>
            <person name="Fogelqvist J."/>
            <person name="Knaust A."/>
            <person name="Julke S."/>
            <person name="Lilja T."/>
            <person name="Dhandapani V."/>
            <person name="Bonilla-Rosso G."/>
            <person name="Karlsson M."/>
            <person name="Shevchenko A."/>
            <person name="Choi S.R."/>
            <person name="Kim H.G."/>
            <person name="Park J.Y."/>
            <person name="Lim Y.P."/>
            <person name="Ludwig-Muller J."/>
            <person name="Dixelius C."/>
        </authorList>
    </citation>
    <scope>NUCLEOTIDE SEQUENCE</scope>
    <source>
        <tissue evidence="9">Potato root galls</tissue>
    </source>
</reference>
<proteinExistence type="predicted"/>
<feature type="domain" description="DM10" evidence="8">
    <location>
        <begin position="260"/>
        <end position="380"/>
    </location>
</feature>
<dbReference type="InterPro" id="IPR040193">
    <property type="entry name" value="EFHC1/EFHC2/EFHB"/>
</dbReference>
<feature type="region of interest" description="Disordered" evidence="7">
    <location>
        <begin position="1"/>
        <end position="21"/>
    </location>
</feature>
<dbReference type="FunFam" id="2.30.29.170:FF:000004">
    <property type="entry name" value="EF-hand domain containing 2"/>
    <property type="match status" value="1"/>
</dbReference>
<organism evidence="9">
    <name type="scientific">Spongospora subterranea</name>
    <dbReference type="NCBI Taxonomy" id="70186"/>
    <lineage>
        <taxon>Eukaryota</taxon>
        <taxon>Sar</taxon>
        <taxon>Rhizaria</taxon>
        <taxon>Endomyxa</taxon>
        <taxon>Phytomyxea</taxon>
        <taxon>Plasmodiophorida</taxon>
        <taxon>Plasmodiophoridae</taxon>
        <taxon>Spongospora</taxon>
    </lineage>
</organism>
<dbReference type="Pfam" id="PF06565">
    <property type="entry name" value="DM10_dom"/>
    <property type="match status" value="3"/>
</dbReference>
<keyword evidence="5" id="KW-0206">Cytoskeleton</keyword>
<dbReference type="SMART" id="SM00676">
    <property type="entry name" value="DM10"/>
    <property type="match status" value="2"/>
</dbReference>
<evidence type="ECO:0000256" key="2">
    <source>
        <dbReference type="ARBA" id="ARBA00004245"/>
    </source>
</evidence>
<keyword evidence="6" id="KW-0966">Cell projection</keyword>
<feature type="domain" description="DM10" evidence="8">
    <location>
        <begin position="438"/>
        <end position="498"/>
    </location>
</feature>
<dbReference type="GO" id="GO:0005929">
    <property type="term" value="C:cilium"/>
    <property type="evidence" value="ECO:0007669"/>
    <property type="project" value="UniProtKB-SubCell"/>
</dbReference>
<dbReference type="AlphaFoldDB" id="A0A0H5R6L4"/>
<dbReference type="GO" id="GO:0005856">
    <property type="term" value="C:cytoskeleton"/>
    <property type="evidence" value="ECO:0007669"/>
    <property type="project" value="UniProtKB-SubCell"/>
</dbReference>
<dbReference type="EMBL" id="HACM01003472">
    <property type="protein sequence ID" value="CRZ03914.1"/>
    <property type="molecule type" value="Transcribed_RNA"/>
</dbReference>
<protein>
    <recommendedName>
        <fullName evidence="8">DM10 domain-containing protein</fullName>
    </recommendedName>
</protein>
<keyword evidence="4" id="KW-0677">Repeat</keyword>
<comment type="subcellular location">
    <subcellularLocation>
        <location evidence="1">Cell projection</location>
        <location evidence="1">Cilium</location>
    </subcellularLocation>
    <subcellularLocation>
        <location evidence="2">Cytoplasm</location>
        <location evidence="2">Cytoskeleton</location>
    </subcellularLocation>
</comment>
<evidence type="ECO:0000256" key="1">
    <source>
        <dbReference type="ARBA" id="ARBA00004138"/>
    </source>
</evidence>
<feature type="compositionally biased region" description="Basic and acidic residues" evidence="7">
    <location>
        <begin position="391"/>
        <end position="410"/>
    </location>
</feature>
<evidence type="ECO:0000256" key="3">
    <source>
        <dbReference type="ARBA" id="ARBA00022490"/>
    </source>
</evidence>
<feature type="region of interest" description="Disordered" evidence="7">
    <location>
        <begin position="391"/>
        <end position="411"/>
    </location>
</feature>
<dbReference type="InterPro" id="IPR006602">
    <property type="entry name" value="DM10_dom"/>
</dbReference>
<dbReference type="PANTHER" id="PTHR12086">
    <property type="entry name" value="EF-HAND DOMAIN C-TERMINAL CONTAINING PROTEIN"/>
    <property type="match status" value="1"/>
</dbReference>
<accession>A0A0H5R6L4</accession>